<dbReference type="RefSeq" id="XP_004256633.1">
    <property type="nucleotide sequence ID" value="XM_004256585.1"/>
</dbReference>
<dbReference type="PANTHER" id="PTHR45661:SF3">
    <property type="entry name" value="IG-LIKE DOMAIN-CONTAINING PROTEIN"/>
    <property type="match status" value="1"/>
</dbReference>
<dbReference type="InterPro" id="IPR053139">
    <property type="entry name" value="Surface_bspA-like"/>
</dbReference>
<organism evidence="1 2">
    <name type="scientific">Entamoeba invadens IP1</name>
    <dbReference type="NCBI Taxonomy" id="370355"/>
    <lineage>
        <taxon>Eukaryota</taxon>
        <taxon>Amoebozoa</taxon>
        <taxon>Evosea</taxon>
        <taxon>Archamoebae</taxon>
        <taxon>Mastigamoebida</taxon>
        <taxon>Entamoebidae</taxon>
        <taxon>Entamoeba</taxon>
    </lineage>
</organism>
<dbReference type="OrthoDB" id="25233at2759"/>
<keyword evidence="2" id="KW-1185">Reference proteome</keyword>
<dbReference type="EMBL" id="KB206568">
    <property type="protein sequence ID" value="ELP89862.1"/>
    <property type="molecule type" value="Genomic_DNA"/>
</dbReference>
<protein>
    <recommendedName>
        <fullName evidence="3">Leucine rich repeat containing protein BspA family protein</fullName>
    </recommendedName>
</protein>
<name>A0A0A1U680_ENTIV</name>
<evidence type="ECO:0008006" key="3">
    <source>
        <dbReference type="Google" id="ProtNLM"/>
    </source>
</evidence>
<dbReference type="Proteomes" id="UP000014680">
    <property type="component" value="Unassembled WGS sequence"/>
</dbReference>
<accession>A0A0A1U680</accession>
<dbReference type="GeneID" id="14888832"/>
<dbReference type="AlphaFoldDB" id="A0A0A1U680"/>
<dbReference type="SUPFAM" id="SSF52058">
    <property type="entry name" value="L domain-like"/>
    <property type="match status" value="2"/>
</dbReference>
<dbReference type="PANTHER" id="PTHR45661">
    <property type="entry name" value="SURFACE ANTIGEN"/>
    <property type="match status" value="1"/>
</dbReference>
<sequence length="598" mass="68741">MSKQVDVYSMQMILIYCKEYDDFINIVLVCKKYKYVLDRIRMNPIQITPKTKNLFKYIQTQQFFTPLDIKLNTNKSIFNYPKCAKECVIEKNNNNVCLLSVYTNDDRTYFNDIIPDFIRKIGNNCFENSNMTTITLPLSVIEISRFAFSGCLNITEIILPPHLTELGNFAFDDCGSLKEIKLPEMLEYIPDSCFSKCSSLSSVIMNSNITKIGFNTFSECAFKDFKIEKNVLISEHYAFSGCEKLSKFEVPQKVRFIGNFAFEMCIQLKELVFNNNVVFQDGGCFKECTSLTKLVVPFEYMKRVYVATESEKVIFESLGIEISNIMKTENVNEKVYKFDNFNILQGSMSVYSDYIHLGDLDVLDENLYCLNEHPKMYIPSTVVNVNADLNHFENPIEKLFIPENALLIIENDFNVYNAKNIFVPSTVTKIQKCCFSGSNLEKFVLSQSVHEIGKKAFSDTTSLTSLYIPKSVTKIGKRFVSGCTNLKSVVFEDGRIFDLNKEIQKQYDIRSVTSNITKLDKNIEFPLDSTKIEVPSAVTKICNCYFAKYTNLCEIVLPTTLQIIKNSIFDKCIQLTKISFCCYSHLTNKLNQNYETIE</sequence>
<proteinExistence type="predicted"/>
<dbReference type="InterPro" id="IPR026906">
    <property type="entry name" value="LRR_5"/>
</dbReference>
<dbReference type="VEuPathDB" id="AmoebaDB:EIN_272170"/>
<gene>
    <name evidence="1" type="ORF">EIN_272170</name>
</gene>
<dbReference type="InterPro" id="IPR032675">
    <property type="entry name" value="LRR_dom_sf"/>
</dbReference>
<dbReference type="KEGG" id="eiv:EIN_272170"/>
<dbReference type="Pfam" id="PF13306">
    <property type="entry name" value="LRR_5"/>
    <property type="match status" value="3"/>
</dbReference>
<reference evidence="1 2" key="1">
    <citation type="submission" date="2012-10" db="EMBL/GenBank/DDBJ databases">
        <authorList>
            <person name="Zafar N."/>
            <person name="Inman J."/>
            <person name="Hall N."/>
            <person name="Lorenzi H."/>
            <person name="Caler E."/>
        </authorList>
    </citation>
    <scope>NUCLEOTIDE SEQUENCE [LARGE SCALE GENOMIC DNA]</scope>
    <source>
        <strain evidence="1 2">IP1</strain>
    </source>
</reference>
<evidence type="ECO:0000313" key="1">
    <source>
        <dbReference type="EMBL" id="ELP89862.1"/>
    </source>
</evidence>
<dbReference type="Gene3D" id="3.80.10.10">
    <property type="entry name" value="Ribonuclease Inhibitor"/>
    <property type="match status" value="2"/>
</dbReference>
<evidence type="ECO:0000313" key="2">
    <source>
        <dbReference type="Proteomes" id="UP000014680"/>
    </source>
</evidence>